<dbReference type="Proteomes" id="UP000507470">
    <property type="component" value="Unassembled WGS sequence"/>
</dbReference>
<organism evidence="1 2">
    <name type="scientific">Mytilus coruscus</name>
    <name type="common">Sea mussel</name>
    <dbReference type="NCBI Taxonomy" id="42192"/>
    <lineage>
        <taxon>Eukaryota</taxon>
        <taxon>Metazoa</taxon>
        <taxon>Spiralia</taxon>
        <taxon>Lophotrochozoa</taxon>
        <taxon>Mollusca</taxon>
        <taxon>Bivalvia</taxon>
        <taxon>Autobranchia</taxon>
        <taxon>Pteriomorphia</taxon>
        <taxon>Mytilida</taxon>
        <taxon>Mytiloidea</taxon>
        <taxon>Mytilidae</taxon>
        <taxon>Mytilinae</taxon>
        <taxon>Mytilus</taxon>
    </lineage>
</organism>
<dbReference type="GO" id="GO:0015074">
    <property type="term" value="P:DNA integration"/>
    <property type="evidence" value="ECO:0007669"/>
    <property type="project" value="InterPro"/>
</dbReference>
<gene>
    <name evidence="1" type="ORF">MCOR_23117</name>
</gene>
<evidence type="ECO:0000313" key="1">
    <source>
        <dbReference type="EMBL" id="CAC5387836.1"/>
    </source>
</evidence>
<dbReference type="GO" id="GO:0006310">
    <property type="term" value="P:DNA recombination"/>
    <property type="evidence" value="ECO:0007669"/>
    <property type="project" value="InterPro"/>
</dbReference>
<name>A0A6J8BWP3_MYTCO</name>
<sequence length="315" mass="35499">MLKDFRSGKIVMVKHTSTLNRASVWVKRVSQLSLPYSIRFSVENLISYLTDIFETVGRGRTWNAALNVGNPAASETVKVYLKAFQEEQARAHIVPKQTKVRSIAVYISRELKRSDLTLRERFVLQRDGALLKLQSFAGDRASDVAIVLSQEVKKLNEDTSFVFNHSFGKTPRAGSNKYNTFVLKRCDNEIVCPVSGFESYYTFMKYHGISLKSGYSFKMITESGRVLKKHVSYSSIYDRFRGYLITLGIFAGETPNSMNSVCSNMFALYDSNANAQGIMNHLGWKSERMPHYNTLSSTVEDASHVACNLACNVSP</sequence>
<protein>
    <submittedName>
        <fullName evidence="1">Uncharacterized protein</fullName>
    </submittedName>
</protein>
<proteinExistence type="predicted"/>
<dbReference type="AlphaFoldDB" id="A0A6J8BWP3"/>
<dbReference type="GO" id="GO:0003677">
    <property type="term" value="F:DNA binding"/>
    <property type="evidence" value="ECO:0007669"/>
    <property type="project" value="InterPro"/>
</dbReference>
<dbReference type="InterPro" id="IPR013762">
    <property type="entry name" value="Integrase-like_cat_sf"/>
</dbReference>
<keyword evidence="2" id="KW-1185">Reference proteome</keyword>
<dbReference type="EMBL" id="CACVKT020004042">
    <property type="protein sequence ID" value="CAC5387836.1"/>
    <property type="molecule type" value="Genomic_DNA"/>
</dbReference>
<evidence type="ECO:0000313" key="2">
    <source>
        <dbReference type="Proteomes" id="UP000507470"/>
    </source>
</evidence>
<reference evidence="1 2" key="1">
    <citation type="submission" date="2020-06" db="EMBL/GenBank/DDBJ databases">
        <authorList>
            <person name="Li R."/>
            <person name="Bekaert M."/>
        </authorList>
    </citation>
    <scope>NUCLEOTIDE SEQUENCE [LARGE SCALE GENOMIC DNA]</scope>
    <source>
        <strain evidence="2">wild</strain>
    </source>
</reference>
<accession>A0A6J8BWP3</accession>
<dbReference type="Gene3D" id="1.10.443.10">
    <property type="entry name" value="Intergrase catalytic core"/>
    <property type="match status" value="1"/>
</dbReference>
<dbReference type="OrthoDB" id="1647768at2759"/>